<protein>
    <recommendedName>
        <fullName evidence="6">HTH luxR-type domain-containing protein</fullName>
    </recommendedName>
</protein>
<feature type="transmembrane region" description="Helical" evidence="4">
    <location>
        <begin position="309"/>
        <end position="331"/>
    </location>
</feature>
<dbReference type="Pfam" id="PF07696">
    <property type="entry name" value="7TMR-DISMED2"/>
    <property type="match status" value="1"/>
</dbReference>
<keyword evidence="4" id="KW-1133">Transmembrane helix</keyword>
<dbReference type="PROSITE" id="PS00622">
    <property type="entry name" value="HTH_LUXR_1"/>
    <property type="match status" value="1"/>
</dbReference>
<keyword evidence="1" id="KW-0805">Transcription regulation</keyword>
<proteinExistence type="predicted"/>
<dbReference type="SUPFAM" id="SSF46894">
    <property type="entry name" value="C-terminal effector domain of the bipartite response regulators"/>
    <property type="match status" value="1"/>
</dbReference>
<keyword evidence="5" id="KW-0732">Signal</keyword>
<reference evidence="7 8" key="1">
    <citation type="submission" date="2016-12" db="EMBL/GenBank/DDBJ databases">
        <title>Trade-off between light-utilization and light-protection in marine flavobacteria.</title>
        <authorList>
            <person name="Kumagai Y."/>
            <person name="Yoshizawa S."/>
            <person name="Kogure K."/>
            <person name="Iwasaki W."/>
        </authorList>
    </citation>
    <scope>NUCLEOTIDE SEQUENCE [LARGE SCALE GENOMIC DNA]</scope>
    <source>
        <strain evidence="7 8">NBRC 108759</strain>
    </source>
</reference>
<dbReference type="PANTHER" id="PTHR44688:SF16">
    <property type="entry name" value="DNA-BINDING TRANSCRIPTIONAL ACTIVATOR DEVR_DOSR"/>
    <property type="match status" value="1"/>
</dbReference>
<evidence type="ECO:0000259" key="6">
    <source>
        <dbReference type="PROSITE" id="PS50043"/>
    </source>
</evidence>
<evidence type="ECO:0000313" key="7">
    <source>
        <dbReference type="EMBL" id="PQJ80736.1"/>
    </source>
</evidence>
<evidence type="ECO:0000256" key="5">
    <source>
        <dbReference type="SAM" id="SignalP"/>
    </source>
</evidence>
<dbReference type="CDD" id="cd06170">
    <property type="entry name" value="LuxR_C_like"/>
    <property type="match status" value="1"/>
</dbReference>
<feature type="domain" description="HTH luxR-type" evidence="6">
    <location>
        <begin position="397"/>
        <end position="462"/>
    </location>
</feature>
<keyword evidence="4" id="KW-0472">Membrane</keyword>
<keyword evidence="4" id="KW-0812">Transmembrane</keyword>
<feature type="transmembrane region" description="Helical" evidence="4">
    <location>
        <begin position="222"/>
        <end position="239"/>
    </location>
</feature>
<dbReference type="InterPro" id="IPR011622">
    <property type="entry name" value="7TMR_DISM_rcpt_extracell_dom2"/>
</dbReference>
<feature type="transmembrane region" description="Helical" evidence="4">
    <location>
        <begin position="337"/>
        <end position="355"/>
    </location>
</feature>
<feature type="transmembrane region" description="Helical" evidence="4">
    <location>
        <begin position="251"/>
        <end position="268"/>
    </location>
</feature>
<dbReference type="Proteomes" id="UP000238882">
    <property type="component" value="Unassembled WGS sequence"/>
</dbReference>
<evidence type="ECO:0000256" key="4">
    <source>
        <dbReference type="SAM" id="Phobius"/>
    </source>
</evidence>
<sequence>MRNKIPYLFFSLISVLLFISCNNTSQNFIKDISFYQDEFKNLTIEDVSQKNFKDLKKNSLGSNNGNYWFKLKLEQKALNEKIIIQLKEAYLKELIIYNSQLEKIQRFNDYENATFYINLEAHKPIFYFKVKFDRNPYLIINSFSEKNLANVKKSEAFKSTGYYIFVILVLIINLILAYFFKNTIFLWYVFFAASINVLIALYDNTLTGFITNTKALNTFIGIVYLIVPLSTTIFCVKLLKVNLFYPKLTHFLKLLFVPVIILNISFHITHNFEILAYQDLFSSIFYIITLTLGFLLIRKSMYAKYYVIGYSILFTVGILYSIIINFGLTYIPVSMNILKLGVIAEITLLTFAAILKAKEVFRENEKIKQELVLQSKNIDFLKQKNQNKKISDEKLDFISKKYQFTKREKEVFPMILKGNNNQQIADELFISINTVKYHSKNIYEKLHVKSRLELTALFVKKDL</sequence>
<keyword evidence="3" id="KW-0804">Transcription</keyword>
<dbReference type="Pfam" id="PF07695">
    <property type="entry name" value="7TMR-DISM_7TM"/>
    <property type="match status" value="1"/>
</dbReference>
<evidence type="ECO:0000313" key="8">
    <source>
        <dbReference type="Proteomes" id="UP000238882"/>
    </source>
</evidence>
<dbReference type="PRINTS" id="PR00038">
    <property type="entry name" value="HTHLUXR"/>
</dbReference>
<feature type="transmembrane region" description="Helical" evidence="4">
    <location>
        <begin position="162"/>
        <end position="180"/>
    </location>
</feature>
<dbReference type="InterPro" id="IPR000792">
    <property type="entry name" value="Tscrpt_reg_LuxR_C"/>
</dbReference>
<dbReference type="PANTHER" id="PTHR44688">
    <property type="entry name" value="DNA-BINDING TRANSCRIPTIONAL ACTIVATOR DEVR_DOSR"/>
    <property type="match status" value="1"/>
</dbReference>
<accession>A0A2S7WTE5</accession>
<dbReference type="AlphaFoldDB" id="A0A2S7WTE5"/>
<keyword evidence="2" id="KW-0238">DNA-binding</keyword>
<dbReference type="PROSITE" id="PS51257">
    <property type="entry name" value="PROKAR_LIPOPROTEIN"/>
    <property type="match status" value="1"/>
</dbReference>
<dbReference type="OrthoDB" id="9807565at2"/>
<dbReference type="GO" id="GO:0006355">
    <property type="term" value="P:regulation of DNA-templated transcription"/>
    <property type="evidence" value="ECO:0007669"/>
    <property type="project" value="InterPro"/>
</dbReference>
<organism evidence="7 8">
    <name type="scientific">Polaribacter porphyrae</name>
    <dbReference type="NCBI Taxonomy" id="1137780"/>
    <lineage>
        <taxon>Bacteria</taxon>
        <taxon>Pseudomonadati</taxon>
        <taxon>Bacteroidota</taxon>
        <taxon>Flavobacteriia</taxon>
        <taxon>Flavobacteriales</taxon>
        <taxon>Flavobacteriaceae</taxon>
    </lineage>
</organism>
<feature type="signal peptide" evidence="5">
    <location>
        <begin position="1"/>
        <end position="25"/>
    </location>
</feature>
<feature type="transmembrane region" description="Helical" evidence="4">
    <location>
        <begin position="185"/>
        <end position="202"/>
    </location>
</feature>
<comment type="caution">
    <text evidence="7">The sequence shown here is derived from an EMBL/GenBank/DDBJ whole genome shotgun (WGS) entry which is preliminary data.</text>
</comment>
<dbReference type="RefSeq" id="WP_105017343.1">
    <property type="nucleotide sequence ID" value="NZ_MSCN01000001.1"/>
</dbReference>
<dbReference type="SMART" id="SM00421">
    <property type="entry name" value="HTH_LUXR"/>
    <property type="match status" value="1"/>
</dbReference>
<dbReference type="Gene3D" id="1.10.10.10">
    <property type="entry name" value="Winged helix-like DNA-binding domain superfamily/Winged helix DNA-binding domain"/>
    <property type="match status" value="1"/>
</dbReference>
<dbReference type="GO" id="GO:0003677">
    <property type="term" value="F:DNA binding"/>
    <property type="evidence" value="ECO:0007669"/>
    <property type="project" value="UniProtKB-KW"/>
</dbReference>
<feature type="chain" id="PRO_5015664770" description="HTH luxR-type domain-containing protein" evidence="5">
    <location>
        <begin position="26"/>
        <end position="463"/>
    </location>
</feature>
<keyword evidence="8" id="KW-1185">Reference proteome</keyword>
<dbReference type="InterPro" id="IPR011623">
    <property type="entry name" value="7TMR_DISM_rcpt_extracell_dom1"/>
</dbReference>
<dbReference type="InterPro" id="IPR036388">
    <property type="entry name" value="WH-like_DNA-bd_sf"/>
</dbReference>
<name>A0A2S7WTE5_9FLAO</name>
<dbReference type="InterPro" id="IPR016032">
    <property type="entry name" value="Sig_transdc_resp-reg_C-effctor"/>
</dbReference>
<dbReference type="PROSITE" id="PS50043">
    <property type="entry name" value="HTH_LUXR_2"/>
    <property type="match status" value="1"/>
</dbReference>
<gene>
    <name evidence="7" type="ORF">BTO18_16850</name>
</gene>
<dbReference type="Pfam" id="PF00196">
    <property type="entry name" value="GerE"/>
    <property type="match status" value="1"/>
</dbReference>
<evidence type="ECO:0000256" key="1">
    <source>
        <dbReference type="ARBA" id="ARBA00023015"/>
    </source>
</evidence>
<feature type="transmembrane region" description="Helical" evidence="4">
    <location>
        <begin position="280"/>
        <end position="297"/>
    </location>
</feature>
<dbReference type="Gene3D" id="2.60.40.2380">
    <property type="match status" value="1"/>
</dbReference>
<evidence type="ECO:0000256" key="2">
    <source>
        <dbReference type="ARBA" id="ARBA00023125"/>
    </source>
</evidence>
<evidence type="ECO:0000256" key="3">
    <source>
        <dbReference type="ARBA" id="ARBA00023163"/>
    </source>
</evidence>
<dbReference type="EMBL" id="MSCN01000001">
    <property type="protein sequence ID" value="PQJ80736.1"/>
    <property type="molecule type" value="Genomic_DNA"/>
</dbReference>